<dbReference type="PANTHER" id="PTHR37542">
    <property type="entry name" value="HELO DOMAIN-CONTAINING PROTEIN-RELATED"/>
    <property type="match status" value="1"/>
</dbReference>
<proteinExistence type="predicted"/>
<evidence type="ECO:0000313" key="2">
    <source>
        <dbReference type="EMBL" id="KAK0710195.1"/>
    </source>
</evidence>
<evidence type="ECO:0000313" key="3">
    <source>
        <dbReference type="Proteomes" id="UP001172101"/>
    </source>
</evidence>
<dbReference type="Proteomes" id="UP001172101">
    <property type="component" value="Unassembled WGS sequence"/>
</dbReference>
<accession>A0AA40DNX3</accession>
<name>A0AA40DNX3_9PEZI</name>
<reference evidence="2" key="1">
    <citation type="submission" date="2023-06" db="EMBL/GenBank/DDBJ databases">
        <title>Genome-scale phylogeny and comparative genomics of the fungal order Sordariales.</title>
        <authorList>
            <consortium name="Lawrence Berkeley National Laboratory"/>
            <person name="Hensen N."/>
            <person name="Bonometti L."/>
            <person name="Westerberg I."/>
            <person name="Brannstrom I.O."/>
            <person name="Guillou S."/>
            <person name="Cros-Aarteil S."/>
            <person name="Calhoun S."/>
            <person name="Haridas S."/>
            <person name="Kuo A."/>
            <person name="Mondo S."/>
            <person name="Pangilinan J."/>
            <person name="Riley R."/>
            <person name="LaButti K."/>
            <person name="Andreopoulos B."/>
            <person name="Lipzen A."/>
            <person name="Chen C."/>
            <person name="Yanf M."/>
            <person name="Daum C."/>
            <person name="Ng V."/>
            <person name="Clum A."/>
            <person name="Steindorff A."/>
            <person name="Ohm R."/>
            <person name="Martin F."/>
            <person name="Silar P."/>
            <person name="Natvig D."/>
            <person name="Lalanne C."/>
            <person name="Gautier V."/>
            <person name="Ament-velasquez S.L."/>
            <person name="Kruys A."/>
            <person name="Hutchinson M.I."/>
            <person name="Powell A.J."/>
            <person name="Barry K."/>
            <person name="Miller A.N."/>
            <person name="Grigoriev I.V."/>
            <person name="Debuchy R."/>
            <person name="Gladieux P."/>
            <person name="Thoren M.H."/>
            <person name="Johannesson H."/>
        </authorList>
    </citation>
    <scope>NUCLEOTIDE SEQUENCE</scope>
    <source>
        <strain evidence="2">SMH2392-1A</strain>
    </source>
</reference>
<dbReference type="InterPro" id="IPR038305">
    <property type="entry name" value="HeLo_sf"/>
</dbReference>
<protein>
    <submittedName>
        <fullName evidence="2">Prion-inhibition and propagation-domain-containing protein</fullName>
    </submittedName>
</protein>
<dbReference type="AlphaFoldDB" id="A0AA40DNX3"/>
<gene>
    <name evidence="2" type="ORF">B0T26DRAFT_805700</name>
</gene>
<dbReference type="EMBL" id="JAUIRO010000006">
    <property type="protein sequence ID" value="KAK0710195.1"/>
    <property type="molecule type" value="Genomic_DNA"/>
</dbReference>
<evidence type="ECO:0000259" key="1">
    <source>
        <dbReference type="Pfam" id="PF14479"/>
    </source>
</evidence>
<dbReference type="Gene3D" id="1.20.120.1020">
    <property type="entry name" value="Prion-inhibition and propagation, HeLo domain"/>
    <property type="match status" value="2"/>
</dbReference>
<organism evidence="2 3">
    <name type="scientific">Lasiosphaeria miniovina</name>
    <dbReference type="NCBI Taxonomy" id="1954250"/>
    <lineage>
        <taxon>Eukaryota</taxon>
        <taxon>Fungi</taxon>
        <taxon>Dikarya</taxon>
        <taxon>Ascomycota</taxon>
        <taxon>Pezizomycotina</taxon>
        <taxon>Sordariomycetes</taxon>
        <taxon>Sordariomycetidae</taxon>
        <taxon>Sordariales</taxon>
        <taxon>Lasiosphaeriaceae</taxon>
        <taxon>Lasiosphaeria</taxon>
    </lineage>
</organism>
<keyword evidence="2" id="KW-0034">Amyloid</keyword>
<dbReference type="Pfam" id="PF14479">
    <property type="entry name" value="HeLo"/>
    <property type="match status" value="1"/>
</dbReference>
<sequence length="209" mass="23207">MSSGLLETPAFVIRVADVFTSCIDAFGYFKLYQNATRDIEVVLLKLDIEKARLLIWGENFGILSPDHGNPRLLDERVAGVIKATLSRIQELLTDLDELRASYGAQTLDSSLSRAVDYISAKSLYLINDLSHFVDSLFELINRGRGTQDRAIIEDIESSIDTSQLAIVEDATENYPACLEAARSARASTEAGTLDPRTLEKQIRGMEDVY</sequence>
<dbReference type="RefSeq" id="XP_060293499.1">
    <property type="nucleotide sequence ID" value="XM_060447162.1"/>
</dbReference>
<keyword evidence="3" id="KW-1185">Reference proteome</keyword>
<comment type="caution">
    <text evidence="2">The sequence shown here is derived from an EMBL/GenBank/DDBJ whole genome shotgun (WGS) entry which is preliminary data.</text>
</comment>
<dbReference type="GeneID" id="85330432"/>
<feature type="domain" description="Prion-inhibition and propagation HeLo" evidence="1">
    <location>
        <begin position="12"/>
        <end position="115"/>
    </location>
</feature>
<dbReference type="InterPro" id="IPR029498">
    <property type="entry name" value="HeLo_dom"/>
</dbReference>
<keyword evidence="2" id="KW-0640">Prion</keyword>